<keyword evidence="2" id="KW-1185">Reference proteome</keyword>
<comment type="caution">
    <text evidence="1">The sequence shown here is derived from an EMBL/GenBank/DDBJ whole genome shotgun (WGS) entry which is preliminary data.</text>
</comment>
<dbReference type="EMBL" id="CAVMBE010000013">
    <property type="protein sequence ID" value="CAK3933114.1"/>
    <property type="molecule type" value="Genomic_DNA"/>
</dbReference>
<organism evidence="1 2">
    <name type="scientific">Lecanosticta acicola</name>
    <dbReference type="NCBI Taxonomy" id="111012"/>
    <lineage>
        <taxon>Eukaryota</taxon>
        <taxon>Fungi</taxon>
        <taxon>Dikarya</taxon>
        <taxon>Ascomycota</taxon>
        <taxon>Pezizomycotina</taxon>
        <taxon>Dothideomycetes</taxon>
        <taxon>Dothideomycetidae</taxon>
        <taxon>Mycosphaerellales</taxon>
        <taxon>Mycosphaerellaceae</taxon>
        <taxon>Lecanosticta</taxon>
    </lineage>
</organism>
<dbReference type="Proteomes" id="UP001296104">
    <property type="component" value="Unassembled WGS sequence"/>
</dbReference>
<accession>A0AAI8YVY3</accession>
<gene>
    <name evidence="1" type="ORF">LECACI_7A002964</name>
</gene>
<reference evidence="1" key="1">
    <citation type="submission" date="2023-11" db="EMBL/GenBank/DDBJ databases">
        <authorList>
            <person name="Alioto T."/>
            <person name="Alioto T."/>
            <person name="Gomez Garrido J."/>
        </authorList>
    </citation>
    <scope>NUCLEOTIDE SEQUENCE</scope>
</reference>
<evidence type="ECO:0000313" key="1">
    <source>
        <dbReference type="EMBL" id="CAK3933114.1"/>
    </source>
</evidence>
<sequence length="301" mass="30866">MKFDNAAVLALAAGASAQNMSICDKYTTALLKENTAMNQQTLLTLVVNTAVIGNYTKPNVGIAVPGLLAPGTGKYAGVNLLPYFNGMLASTNSGGSMGISVNFLDGGGATPLMNNTAANNTSSAQYRLLTHLYEYFGYLLGCSQFGMTTMPYAGSTNMYQVHKFMALDVNEVGWFIQNVGLSAASFGVSNDDVMAVGTALNNAFGYRCSPAMSIPKTATAEPQSICIADDCPISPNATCSLYSPVVKPMKANSTTSGAGSTASSGAMSSSSVQPFTGAASSFAPVGATLAAAVFGLAAYLL</sequence>
<proteinExistence type="predicted"/>
<dbReference type="AlphaFoldDB" id="A0AAI8YVY3"/>
<protein>
    <submittedName>
        <fullName evidence="1">Uncharacterized protein</fullName>
    </submittedName>
</protein>
<evidence type="ECO:0000313" key="2">
    <source>
        <dbReference type="Proteomes" id="UP001296104"/>
    </source>
</evidence>
<name>A0AAI8YVY3_9PEZI</name>